<evidence type="ECO:0000313" key="1">
    <source>
        <dbReference type="EMBL" id="MBT1688105.1"/>
    </source>
</evidence>
<keyword evidence="1" id="KW-0067">ATP-binding</keyword>
<sequence length="453" mass="51041">MSEAIVANASPDKHFFVESLTKDITLLDCVLDLIDNSIDSVSSHLNPGDVLNVADSLKNSKVKIDFDKNAFTVTDNGKGIELQDAIDTVFRFGSIKKSQKQSIGYYGIGLKRAIFKMGKEIFVESTSKKEKFQVTIEVENWTRQPGDWSFPIEIKGENGDPSNTGVGVLVQGLYPEISESFGSPVFTTKLSETIGRDYYFFLRAGLEVWINGNLVKPAQLELKTGGDFKPGVEEYTDQGVEVKIVSGCHSTFEAQNTEDAENFDPKISGWYVICNNRIILAANKDDKTIWRGRHENFTYWHPQYNGFVGFIFFSSADPKLLPWTTTKRYVDLESTLYRSALPKMLEMTKPWIRYTQQRKADIPKAKQLEETATKSTLGDIIASHSRRQDAVTPKETPSFPVIQSTQADYYVSIQFKVEKSRVEKCKIELGNPSMSNGDLGKQAFEYFYSNEIG</sequence>
<accession>A0AAP2DC36</accession>
<evidence type="ECO:0000313" key="2">
    <source>
        <dbReference type="Proteomes" id="UP001319180"/>
    </source>
</evidence>
<keyword evidence="2" id="KW-1185">Reference proteome</keyword>
<comment type="caution">
    <text evidence="1">The sequence shown here is derived from an EMBL/GenBank/DDBJ whole genome shotgun (WGS) entry which is preliminary data.</text>
</comment>
<dbReference type="Proteomes" id="UP001319180">
    <property type="component" value="Unassembled WGS sequence"/>
</dbReference>
<dbReference type="SUPFAM" id="SSF55874">
    <property type="entry name" value="ATPase domain of HSP90 chaperone/DNA topoisomerase II/histidine kinase"/>
    <property type="match status" value="1"/>
</dbReference>
<dbReference type="InterPro" id="IPR036890">
    <property type="entry name" value="HATPase_C_sf"/>
</dbReference>
<keyword evidence="1" id="KW-0547">Nucleotide-binding</keyword>
<dbReference type="Pfam" id="PF13589">
    <property type="entry name" value="HATPase_c_3"/>
    <property type="match status" value="1"/>
</dbReference>
<dbReference type="GO" id="GO:0005524">
    <property type="term" value="F:ATP binding"/>
    <property type="evidence" value="ECO:0007669"/>
    <property type="project" value="UniProtKB-KW"/>
</dbReference>
<protein>
    <submittedName>
        <fullName evidence="1">ATP-binding protein</fullName>
    </submittedName>
</protein>
<dbReference type="Gene3D" id="3.30.565.10">
    <property type="entry name" value="Histidine kinase-like ATPase, C-terminal domain"/>
    <property type="match status" value="1"/>
</dbReference>
<reference evidence="1 2" key="1">
    <citation type="submission" date="2021-05" db="EMBL/GenBank/DDBJ databases">
        <title>A Polyphasic approach of four new species of the genus Ohtaekwangia: Ohtaekwangia histidinii sp. nov., Ohtaekwangia cretensis sp. nov., Ohtaekwangia indiensis sp. nov., Ohtaekwangia reichenbachii sp. nov. from diverse environment.</title>
        <authorList>
            <person name="Octaviana S."/>
        </authorList>
    </citation>
    <scope>NUCLEOTIDE SEQUENCE [LARGE SCALE GENOMIC DNA]</scope>
    <source>
        <strain evidence="1 2">PWU37</strain>
    </source>
</reference>
<proteinExistence type="predicted"/>
<dbReference type="RefSeq" id="WP_254091334.1">
    <property type="nucleotide sequence ID" value="NZ_JAHESC010000023.1"/>
</dbReference>
<organism evidence="1 2">
    <name type="scientific">Dawidia soli</name>
    <dbReference type="NCBI Taxonomy" id="2782352"/>
    <lineage>
        <taxon>Bacteria</taxon>
        <taxon>Pseudomonadati</taxon>
        <taxon>Bacteroidota</taxon>
        <taxon>Cytophagia</taxon>
        <taxon>Cytophagales</taxon>
        <taxon>Chryseotaleaceae</taxon>
        <taxon>Dawidia</taxon>
    </lineage>
</organism>
<gene>
    <name evidence="1" type="ORF">KK078_16160</name>
</gene>
<name>A0AAP2DC36_9BACT</name>
<dbReference type="AlphaFoldDB" id="A0AAP2DC36"/>
<dbReference type="EMBL" id="JAHESC010000023">
    <property type="protein sequence ID" value="MBT1688105.1"/>
    <property type="molecule type" value="Genomic_DNA"/>
</dbReference>